<reference evidence="1 2" key="1">
    <citation type="journal article" date="2023" name="Plants (Basel)">
        <title>Bridging the Gap: Combining Genomics and Transcriptomics Approaches to Understand Stylosanthes scabra, an Orphan Legume from the Brazilian Caatinga.</title>
        <authorList>
            <person name="Ferreira-Neto J.R.C."/>
            <person name="da Silva M.D."/>
            <person name="Binneck E."/>
            <person name="de Melo N.F."/>
            <person name="da Silva R.H."/>
            <person name="de Melo A.L.T.M."/>
            <person name="Pandolfi V."/>
            <person name="Bustamante F.O."/>
            <person name="Brasileiro-Vidal A.C."/>
            <person name="Benko-Iseppon A.M."/>
        </authorList>
    </citation>
    <scope>NUCLEOTIDE SEQUENCE [LARGE SCALE GENOMIC DNA]</scope>
    <source>
        <tissue evidence="1">Leaves</tissue>
    </source>
</reference>
<dbReference type="Proteomes" id="UP001341840">
    <property type="component" value="Unassembled WGS sequence"/>
</dbReference>
<proteinExistence type="predicted"/>
<sequence>MKRRLKELEQRVIELDMELKIRKKNDSRGFQDNKRPKSKSWHESERLWLLWIHTCCGWKPHNCLFHAKPGRSGLGGGVLDEPSVGAGVGASAAKSSVVGVD</sequence>
<comment type="caution">
    <text evidence="1">The sequence shown here is derived from an EMBL/GenBank/DDBJ whole genome shotgun (WGS) entry which is preliminary data.</text>
</comment>
<evidence type="ECO:0000313" key="1">
    <source>
        <dbReference type="EMBL" id="MED6217038.1"/>
    </source>
</evidence>
<name>A0ABU6Z720_9FABA</name>
<protein>
    <submittedName>
        <fullName evidence="1">Uncharacterized protein</fullName>
    </submittedName>
</protein>
<dbReference type="EMBL" id="JASCZI010271897">
    <property type="protein sequence ID" value="MED6217038.1"/>
    <property type="molecule type" value="Genomic_DNA"/>
</dbReference>
<gene>
    <name evidence="1" type="ORF">PIB30_014023</name>
</gene>
<evidence type="ECO:0000313" key="2">
    <source>
        <dbReference type="Proteomes" id="UP001341840"/>
    </source>
</evidence>
<keyword evidence="2" id="KW-1185">Reference proteome</keyword>
<organism evidence="1 2">
    <name type="scientific">Stylosanthes scabra</name>
    <dbReference type="NCBI Taxonomy" id="79078"/>
    <lineage>
        <taxon>Eukaryota</taxon>
        <taxon>Viridiplantae</taxon>
        <taxon>Streptophyta</taxon>
        <taxon>Embryophyta</taxon>
        <taxon>Tracheophyta</taxon>
        <taxon>Spermatophyta</taxon>
        <taxon>Magnoliopsida</taxon>
        <taxon>eudicotyledons</taxon>
        <taxon>Gunneridae</taxon>
        <taxon>Pentapetalae</taxon>
        <taxon>rosids</taxon>
        <taxon>fabids</taxon>
        <taxon>Fabales</taxon>
        <taxon>Fabaceae</taxon>
        <taxon>Papilionoideae</taxon>
        <taxon>50 kb inversion clade</taxon>
        <taxon>dalbergioids sensu lato</taxon>
        <taxon>Dalbergieae</taxon>
        <taxon>Pterocarpus clade</taxon>
        <taxon>Stylosanthes</taxon>
    </lineage>
</organism>
<accession>A0ABU6Z720</accession>